<accession>A0ABR8WLZ9</accession>
<gene>
    <name evidence="2" type="ORF">H9628_06290</name>
</gene>
<protein>
    <recommendedName>
        <fullName evidence="1">tRNA-specific 2-thiouridylase MnmA-like central domain-containing protein</fullName>
    </recommendedName>
</protein>
<dbReference type="Gene3D" id="2.30.30.280">
    <property type="entry name" value="Adenine nucleotide alpha hydrolases-like domains"/>
    <property type="match status" value="1"/>
</dbReference>
<dbReference type="RefSeq" id="WP_251833271.1">
    <property type="nucleotide sequence ID" value="NZ_JACSPS010000002.1"/>
</dbReference>
<dbReference type="Pfam" id="PF20259">
    <property type="entry name" value="tRNA_Me_trans_M"/>
    <property type="match status" value="1"/>
</dbReference>
<reference evidence="2 3" key="1">
    <citation type="submission" date="2020-08" db="EMBL/GenBank/DDBJ databases">
        <title>A Genomic Blueprint of the Chicken Gut Microbiome.</title>
        <authorList>
            <person name="Gilroy R."/>
            <person name="Ravi A."/>
            <person name="Getino M."/>
            <person name="Pursley I."/>
            <person name="Horton D.L."/>
            <person name="Alikhan N.-F."/>
            <person name="Baker D."/>
            <person name="Gharbi K."/>
            <person name="Hall N."/>
            <person name="Watson M."/>
            <person name="Adriaenssens E.M."/>
            <person name="Foster-Nyarko E."/>
            <person name="Jarju S."/>
            <person name="Secka A."/>
            <person name="Antonio M."/>
            <person name="Oren A."/>
            <person name="Chaudhuri R."/>
            <person name="La Ragione R.M."/>
            <person name="Hildebrand F."/>
            <person name="Pallen M.J."/>
        </authorList>
    </citation>
    <scope>NUCLEOTIDE SEQUENCE [LARGE SCALE GENOMIC DNA]</scope>
    <source>
        <strain evidence="2 3">Sa1CVA4</strain>
    </source>
</reference>
<comment type="caution">
    <text evidence="2">The sequence shown here is derived from an EMBL/GenBank/DDBJ whole genome shotgun (WGS) entry which is preliminary data.</text>
</comment>
<sequence length="200" mass="22278">MGTLAARYFTLIIIRGVFRFLMINEQGQLVEIPAVSPLYSQTIPADLPLKEKLYASAKPYAYSLFDGFLVGAHSGFRNFRLGQRKGISVGGKDQPLYVIGIDEQENRVFVGEGSGHPGLWTEVLAFGPLNPGFDAFKNIQTDSALQVSVSSNSLQKAVQAQLYIFPDVLFLQGQTLFPLTMRDENVTVFYQDKIYTLDKK</sequence>
<dbReference type="EMBL" id="JACSPS010000002">
    <property type="protein sequence ID" value="MBD8018074.1"/>
    <property type="molecule type" value="Genomic_DNA"/>
</dbReference>
<dbReference type="InterPro" id="IPR023382">
    <property type="entry name" value="MnmA-like_central_sf"/>
</dbReference>
<dbReference type="Proteomes" id="UP000626242">
    <property type="component" value="Unassembled WGS sequence"/>
</dbReference>
<evidence type="ECO:0000313" key="3">
    <source>
        <dbReference type="Proteomes" id="UP000626242"/>
    </source>
</evidence>
<evidence type="ECO:0000313" key="2">
    <source>
        <dbReference type="EMBL" id="MBD8018074.1"/>
    </source>
</evidence>
<proteinExistence type="predicted"/>
<dbReference type="InterPro" id="IPR046884">
    <property type="entry name" value="MnmA-like_central"/>
</dbReference>
<organism evidence="2 3">
    <name type="scientific">Kaistella pullorum</name>
    <dbReference type="NCBI Taxonomy" id="2763074"/>
    <lineage>
        <taxon>Bacteria</taxon>
        <taxon>Pseudomonadati</taxon>
        <taxon>Bacteroidota</taxon>
        <taxon>Flavobacteriia</taxon>
        <taxon>Flavobacteriales</taxon>
        <taxon>Weeksellaceae</taxon>
        <taxon>Chryseobacterium group</taxon>
        <taxon>Kaistella</taxon>
    </lineage>
</organism>
<keyword evidence="3" id="KW-1185">Reference proteome</keyword>
<evidence type="ECO:0000259" key="1">
    <source>
        <dbReference type="Pfam" id="PF20259"/>
    </source>
</evidence>
<name>A0ABR8WLZ9_9FLAO</name>
<feature type="domain" description="tRNA-specific 2-thiouridylase MnmA-like central" evidence="1">
    <location>
        <begin position="66"/>
        <end position="112"/>
    </location>
</feature>